<evidence type="ECO:0000256" key="3">
    <source>
        <dbReference type="ARBA" id="ARBA00038336"/>
    </source>
</evidence>
<organism evidence="5 6">
    <name type="scientific">Anabarilius grahami</name>
    <name type="common">Kanglang fish</name>
    <name type="synonym">Barilius grahami</name>
    <dbReference type="NCBI Taxonomy" id="495550"/>
    <lineage>
        <taxon>Eukaryota</taxon>
        <taxon>Metazoa</taxon>
        <taxon>Chordata</taxon>
        <taxon>Craniata</taxon>
        <taxon>Vertebrata</taxon>
        <taxon>Euteleostomi</taxon>
        <taxon>Actinopterygii</taxon>
        <taxon>Neopterygii</taxon>
        <taxon>Teleostei</taxon>
        <taxon>Ostariophysi</taxon>
        <taxon>Cypriniformes</taxon>
        <taxon>Xenocyprididae</taxon>
        <taxon>Xenocypridinae</taxon>
        <taxon>Xenocypridinae incertae sedis</taxon>
        <taxon>Anabarilius</taxon>
    </lineage>
</organism>
<reference evidence="5 6" key="1">
    <citation type="submission" date="2018-10" db="EMBL/GenBank/DDBJ databases">
        <title>Genome assembly for a Yunnan-Guizhou Plateau 3E fish, Anabarilius grahami (Regan), and its evolutionary and genetic applications.</title>
        <authorList>
            <person name="Jiang W."/>
        </authorList>
    </citation>
    <scope>NUCLEOTIDE SEQUENCE [LARGE SCALE GENOMIC DNA]</scope>
    <source>
        <strain evidence="5">AG-KIZ</strain>
        <tissue evidence="5">Muscle</tissue>
    </source>
</reference>
<dbReference type="AlphaFoldDB" id="A0A3N0YQH9"/>
<keyword evidence="2 4" id="KW-0802">TPR repeat</keyword>
<sequence>MTHLSGNESVTLPTELVQQSYPYHFPQATRTTMSESEMSSTQESLQPKLDQLECHFTWDIKKDDLVLTDILNRLEEQVKMGRGGEQGVARTHCSLGYVKFLLGLKEVAFTHLLKSETLIKENLGDNCDKTLIVTYGNFAWINYHMKNYTECESYLMKLQKIKETFPTEFSSVPEVLGEKGWAYLKISRKYYDRAVEVFQKAVELDPENSEWNAGYATALYRIETSTRTEFCTVDSPAIKQLRQALDINPDDDTLRVLLGLKLLSCSKKLMNESEKLMETALNGSPEDPHVIRYVGKYFRNQGFVDRSIALLKKALEKSPNSGFIHHQLAMCYKNKKITLQKEQDRGNRSEVNYARNQCICYLEKATSLKASFIFAMCELALQYGEKRELSKADKLFDRTFETAREKNDSVHVVHYYYADFQKYSNRREDLAIEHYKECLKMNPHSSEGERSAKKLMNIAQRCIRVNPADWKANRILGLIYQMKGEMFGDTKRCAATSDNEDDDEYICNLSECFKECAING</sequence>
<name>A0A3N0YQH9_ANAGA</name>
<evidence type="ECO:0000256" key="1">
    <source>
        <dbReference type="ARBA" id="ARBA00022737"/>
    </source>
</evidence>
<comment type="similarity">
    <text evidence="3">Belongs to the IFIT family.</text>
</comment>
<dbReference type="FunFam" id="1.25.40.10:FF:000032">
    <property type="entry name" value="Interferon-induced protein with tetratricopeptide repeats 5"/>
    <property type="match status" value="1"/>
</dbReference>
<dbReference type="Proteomes" id="UP000281406">
    <property type="component" value="Unassembled WGS sequence"/>
</dbReference>
<evidence type="ECO:0000256" key="4">
    <source>
        <dbReference type="PROSITE-ProRule" id="PRU00339"/>
    </source>
</evidence>
<dbReference type="GO" id="GO:0005829">
    <property type="term" value="C:cytosol"/>
    <property type="evidence" value="ECO:0007669"/>
    <property type="project" value="TreeGrafter"/>
</dbReference>
<gene>
    <name evidence="5" type="ORF">DPX16_22772</name>
</gene>
<dbReference type="InterPro" id="IPR011990">
    <property type="entry name" value="TPR-like_helical_dom_sf"/>
</dbReference>
<dbReference type="SUPFAM" id="SSF48452">
    <property type="entry name" value="TPR-like"/>
    <property type="match status" value="1"/>
</dbReference>
<dbReference type="EMBL" id="RJVU01030023">
    <property type="protein sequence ID" value="ROL48447.1"/>
    <property type="molecule type" value="Genomic_DNA"/>
</dbReference>
<keyword evidence="1" id="KW-0677">Repeat</keyword>
<dbReference type="PANTHER" id="PTHR10271">
    <property type="entry name" value="INTERFERON-INDUCED PROTEIN WITH TETRATRICOPEPTIDE REPEATS"/>
    <property type="match status" value="1"/>
</dbReference>
<dbReference type="GO" id="GO:0051607">
    <property type="term" value="P:defense response to virus"/>
    <property type="evidence" value="ECO:0007669"/>
    <property type="project" value="TreeGrafter"/>
</dbReference>
<evidence type="ECO:0000313" key="6">
    <source>
        <dbReference type="Proteomes" id="UP000281406"/>
    </source>
</evidence>
<protein>
    <submittedName>
        <fullName evidence="5">Interferon-induced protein with tetratricopeptide repeats 1B</fullName>
    </submittedName>
</protein>
<evidence type="ECO:0000313" key="5">
    <source>
        <dbReference type="EMBL" id="ROL48447.1"/>
    </source>
</evidence>
<dbReference type="InterPro" id="IPR019734">
    <property type="entry name" value="TPR_rpt"/>
</dbReference>
<evidence type="ECO:0000256" key="2">
    <source>
        <dbReference type="ARBA" id="ARBA00022803"/>
    </source>
</evidence>
<dbReference type="Pfam" id="PF13181">
    <property type="entry name" value="TPR_8"/>
    <property type="match status" value="1"/>
</dbReference>
<proteinExistence type="inferred from homology"/>
<feature type="repeat" description="TPR" evidence="4">
    <location>
        <begin position="175"/>
        <end position="208"/>
    </location>
</feature>
<dbReference type="PANTHER" id="PTHR10271:SF29">
    <property type="entry name" value="INTERFERON-INDUCED PROTEIN WITH TETRATRICOPEPTIDE REPEATS-RELATED"/>
    <property type="match status" value="1"/>
</dbReference>
<accession>A0A3N0YQH9</accession>
<comment type="caution">
    <text evidence="5">The sequence shown here is derived from an EMBL/GenBank/DDBJ whole genome shotgun (WGS) entry which is preliminary data.</text>
</comment>
<dbReference type="Gene3D" id="1.25.40.10">
    <property type="entry name" value="Tetratricopeptide repeat domain"/>
    <property type="match status" value="3"/>
</dbReference>
<dbReference type="OrthoDB" id="10043504at2759"/>
<dbReference type="PROSITE" id="PS50005">
    <property type="entry name" value="TPR"/>
    <property type="match status" value="1"/>
</dbReference>
<dbReference type="SMART" id="SM00028">
    <property type="entry name" value="TPR"/>
    <property type="match status" value="6"/>
</dbReference>
<keyword evidence="6" id="KW-1185">Reference proteome</keyword>